<dbReference type="Proteomes" id="UP000048289">
    <property type="component" value="Unassembled WGS sequence"/>
</dbReference>
<dbReference type="EMBL" id="CNFT01001803">
    <property type="protein sequence ID" value="CKT64455.1"/>
    <property type="molecule type" value="Genomic_DNA"/>
</dbReference>
<evidence type="ECO:0000313" key="13">
    <source>
        <dbReference type="Proteomes" id="UP000045842"/>
    </source>
</evidence>
<evidence type="ECO:0000313" key="4">
    <source>
        <dbReference type="EMBL" id="CKT64455.1"/>
    </source>
</evidence>
<evidence type="ECO:0000313" key="6">
    <source>
        <dbReference type="EMBL" id="COW05837.1"/>
    </source>
</evidence>
<dbReference type="Proteomes" id="UP000039217">
    <property type="component" value="Unassembled WGS sequence"/>
</dbReference>
<evidence type="ECO:0000313" key="7">
    <source>
        <dbReference type="EMBL" id="COW70801.1"/>
    </source>
</evidence>
<evidence type="ECO:0000313" key="11">
    <source>
        <dbReference type="Proteomes" id="UP000039217"/>
    </source>
</evidence>
<evidence type="ECO:0000313" key="8">
    <source>
        <dbReference type="EMBL" id="COX43215.1"/>
    </source>
</evidence>
<dbReference type="EMBL" id="CFOE01000940">
    <property type="protein sequence ID" value="CFE46887.1"/>
    <property type="molecule type" value="Genomic_DNA"/>
</dbReference>
<reference evidence="9" key="1">
    <citation type="submission" date="2015-03" db="EMBL/GenBank/DDBJ databases">
        <authorList>
            <consortium name="Pathogen Informatics"/>
            <person name="Murphy D."/>
        </authorList>
    </citation>
    <scope>NUCLEOTIDE SEQUENCE</scope>
    <source>
        <strain evidence="9">N09902308</strain>
    </source>
</reference>
<name>A0A654TGD5_MYCTX</name>
<evidence type="ECO:0000313" key="3">
    <source>
        <dbReference type="EMBL" id="CKS92567.1"/>
    </source>
</evidence>
<evidence type="ECO:0000313" key="12">
    <source>
        <dbReference type="Proteomes" id="UP000044938"/>
    </source>
</evidence>
<feature type="region of interest" description="Disordered" evidence="1">
    <location>
        <begin position="1"/>
        <end position="28"/>
    </location>
</feature>
<evidence type="ECO:0000313" key="2">
    <source>
        <dbReference type="EMBL" id="CFE46887.1"/>
    </source>
</evidence>
<dbReference type="EMBL" id="CNGE01000530">
    <property type="protein sequence ID" value="CKS92567.1"/>
    <property type="molecule type" value="Genomic_DNA"/>
</dbReference>
<dbReference type="Proteomes" id="UP000045842">
    <property type="component" value="Unassembled WGS sequence"/>
</dbReference>
<dbReference type="EMBL" id="CHKL01000400">
    <property type="protein sequence ID" value="COW70801.1"/>
    <property type="molecule type" value="Genomic_DNA"/>
</dbReference>
<organism evidence="2 14">
    <name type="scientific">Mycobacterium tuberculosis</name>
    <dbReference type="NCBI Taxonomy" id="1773"/>
    <lineage>
        <taxon>Bacteria</taxon>
        <taxon>Bacillati</taxon>
        <taxon>Actinomycetota</taxon>
        <taxon>Actinomycetes</taxon>
        <taxon>Mycobacteriales</taxon>
        <taxon>Mycobacteriaceae</taxon>
        <taxon>Mycobacterium</taxon>
        <taxon>Mycobacterium tuberculosis complex</taxon>
    </lineage>
</organism>
<dbReference type="EMBL" id="CSBK01001959">
    <property type="protein sequence ID" value="COZ34417.1"/>
    <property type="molecule type" value="Genomic_DNA"/>
</dbReference>
<dbReference type="Proteomes" id="UP000044938">
    <property type="component" value="Unassembled WGS sequence"/>
</dbReference>
<evidence type="ECO:0000256" key="1">
    <source>
        <dbReference type="SAM" id="MobiDB-lite"/>
    </source>
</evidence>
<sequence length="144" mass="14722">MTARAIAAISSGPPRADATTQRTTSPDDCGDVARAVLRAVAHTINRTGNSGMTPSARPPIEIGTRCTPSHMLAMAPHAPVMSLLAISNWSSVTAAMMPNATTPGPNATLTRSRAGRAPAARSSALADTLFTLRAHARPDAGTPG</sequence>
<accession>A0A654TGD5</accession>
<dbReference type="Proteomes" id="UP000048948">
    <property type="component" value="Unassembled WGS sequence"/>
</dbReference>
<dbReference type="AlphaFoldDB" id="A0A654TGD5"/>
<evidence type="ECO:0000313" key="17">
    <source>
        <dbReference type="Proteomes" id="UP000050164"/>
    </source>
</evidence>
<protein>
    <submittedName>
        <fullName evidence="2">Uncharacterized protein</fullName>
    </submittedName>
</protein>
<evidence type="ECO:0000313" key="16">
    <source>
        <dbReference type="Proteomes" id="UP000048948"/>
    </source>
</evidence>
<dbReference type="EMBL" id="CQQC01000176">
    <property type="protein sequence ID" value="CNU51572.1"/>
    <property type="molecule type" value="Genomic_DNA"/>
</dbReference>
<dbReference type="EMBL" id="CSAD01000485">
    <property type="protein sequence ID" value="COW05837.1"/>
    <property type="molecule type" value="Genomic_DNA"/>
</dbReference>
<proteinExistence type="predicted"/>
<dbReference type="Proteomes" id="UP000048600">
    <property type="component" value="Unassembled WGS sequence"/>
</dbReference>
<evidence type="ECO:0000313" key="5">
    <source>
        <dbReference type="EMBL" id="CNU51572.1"/>
    </source>
</evidence>
<evidence type="ECO:0000313" key="9">
    <source>
        <dbReference type="EMBL" id="COZ34417.1"/>
    </source>
</evidence>
<evidence type="ECO:0000313" key="15">
    <source>
        <dbReference type="Proteomes" id="UP000048600"/>
    </source>
</evidence>
<evidence type="ECO:0000313" key="10">
    <source>
        <dbReference type="Proteomes" id="UP000039021"/>
    </source>
</evidence>
<evidence type="ECO:0000313" key="14">
    <source>
        <dbReference type="Proteomes" id="UP000048289"/>
    </source>
</evidence>
<dbReference type="Proteomes" id="UP000039021">
    <property type="component" value="Unassembled WGS sequence"/>
</dbReference>
<dbReference type="Proteomes" id="UP000050164">
    <property type="component" value="Unassembled WGS sequence"/>
</dbReference>
<gene>
    <name evidence="5" type="ORF">ERS007661_00793</name>
    <name evidence="6" type="ORF">ERS007679_03018</name>
    <name evidence="2" type="ORF">ERS007681_04218</name>
    <name evidence="8" type="ORF">ERS007720_04496</name>
    <name evidence="9" type="ORF">ERS007739_03647</name>
    <name evidence="7" type="ORF">ERS007741_02994</name>
    <name evidence="3" type="ORF">ERS027646_02687</name>
    <name evidence="4" type="ORF">ERS027659_04676</name>
</gene>
<reference evidence="10 11" key="2">
    <citation type="submission" date="2015-03" db="EMBL/GenBank/DDBJ databases">
        <authorList>
            <consortium name="Pathogen Informatics"/>
        </authorList>
    </citation>
    <scope>NUCLEOTIDE SEQUENCE [LARGE SCALE GENOMIC DNA]</scope>
    <source>
        <strain evidence="3 16">Bir 172</strain>
        <strain evidence="4 17">Bir 185</strain>
        <strain evidence="5 11">D00501624</strain>
        <strain evidence="6 13">G09801536</strain>
        <strain evidence="2 14">G09901357</strain>
        <strain evidence="8 12">M09401471</strain>
        <strain evidence="10">N09902308</strain>
        <strain evidence="7 15">P00601463</strain>
    </source>
</reference>
<dbReference type="EMBL" id="CSAJ01000976">
    <property type="protein sequence ID" value="COX43215.1"/>
    <property type="molecule type" value="Genomic_DNA"/>
</dbReference>